<dbReference type="OrthoDB" id="9807519at2"/>
<dbReference type="EMBL" id="FORI01000001">
    <property type="protein sequence ID" value="SFI46042.1"/>
    <property type="molecule type" value="Genomic_DNA"/>
</dbReference>
<keyword evidence="4 5" id="KW-0326">Glycosidase</keyword>
<evidence type="ECO:0000256" key="2">
    <source>
        <dbReference type="ARBA" id="ARBA00022729"/>
    </source>
</evidence>
<dbReference type="CDD" id="cd14792">
    <property type="entry name" value="GH27"/>
    <property type="match status" value="1"/>
</dbReference>
<dbReference type="EC" id="3.2.1.22" evidence="5"/>
<evidence type="ECO:0000256" key="4">
    <source>
        <dbReference type="ARBA" id="ARBA00023295"/>
    </source>
</evidence>
<evidence type="ECO:0000256" key="5">
    <source>
        <dbReference type="RuleBase" id="RU361168"/>
    </source>
</evidence>
<dbReference type="InterPro" id="IPR017853">
    <property type="entry name" value="GH"/>
</dbReference>
<dbReference type="PANTHER" id="PTHR11452">
    <property type="entry name" value="ALPHA-GALACTOSIDASE/ALPHA-N-ACETYLGALACTOSAMINIDASE"/>
    <property type="match status" value="1"/>
</dbReference>
<dbReference type="Gene3D" id="2.60.40.1180">
    <property type="entry name" value="Golgi alpha-mannosidase II"/>
    <property type="match status" value="1"/>
</dbReference>
<dbReference type="PRINTS" id="PR00740">
    <property type="entry name" value="GLHYDRLASE27"/>
</dbReference>
<dbReference type="InterPro" id="IPR041233">
    <property type="entry name" value="Melibiase_C"/>
</dbReference>
<dbReference type="Proteomes" id="UP000182737">
    <property type="component" value="Unassembled WGS sequence"/>
</dbReference>
<dbReference type="InterPro" id="IPR013780">
    <property type="entry name" value="Glyco_hydro_b"/>
</dbReference>
<keyword evidence="2" id="KW-0732">Signal</keyword>
<dbReference type="Gene3D" id="3.20.20.70">
    <property type="entry name" value="Aldolase class I"/>
    <property type="match status" value="1"/>
</dbReference>
<dbReference type="InterPro" id="IPR002241">
    <property type="entry name" value="Glyco_hydro_27"/>
</dbReference>
<sequence length="438" mass="50599">MNKNDVAPVPPMGWNSYDYYNTMVNEDQVRANAEYMAKNLKQYGWEYVVIDIQWSDPHAGDRNADGTQYIPFSRFCIDEYSRQIPAPNRFPSSEGGKGFKPLADYIHSLGLKFGIHIMRGIPRFAAHEHLAIKTNDGSKATADMVANPYSVSRWNPDMYGVDYKRPYAQDYYDSIFELYADWGVDFVKVDDICNTNMYPHNPYSAEKEVEMMAKAIENSGRSMVLSLSPGPAVIEKAHHYENFANMWRITDDFWDDWKLLKAMFERCEVWQKHTGDGNWPDCDMLPMNRLGWGWAAPGTPEEKRGWYSKFTKEETRTMITLWSIFRAPLMIGTDLPQLDDFNLSLLTNEEILAMDKCPNQAEQLSSSCHDDVVVWRNITDDGHAYYAYFNISEEKQTVTMNVDESVKGAVIRDLWQRKDLGEEVTFTLEPHACRAFKI</sequence>
<keyword evidence="8" id="KW-1185">Reference proteome</keyword>
<dbReference type="SUPFAM" id="SSF51445">
    <property type="entry name" value="(Trans)glycosidases"/>
    <property type="match status" value="1"/>
</dbReference>
<dbReference type="AlphaFoldDB" id="A0A1I3IDM6"/>
<proteinExistence type="inferred from homology"/>
<evidence type="ECO:0000256" key="1">
    <source>
        <dbReference type="ARBA" id="ARBA00009743"/>
    </source>
</evidence>
<evidence type="ECO:0000259" key="6">
    <source>
        <dbReference type="Pfam" id="PF17801"/>
    </source>
</evidence>
<dbReference type="GO" id="GO:0005975">
    <property type="term" value="P:carbohydrate metabolic process"/>
    <property type="evidence" value="ECO:0007669"/>
    <property type="project" value="InterPro"/>
</dbReference>
<dbReference type="SUPFAM" id="SSF51011">
    <property type="entry name" value="Glycosyl hydrolase domain"/>
    <property type="match status" value="1"/>
</dbReference>
<gene>
    <name evidence="7" type="ORF">SAMN04487775_101526</name>
</gene>
<dbReference type="Pfam" id="PF17801">
    <property type="entry name" value="Melibiase_C"/>
    <property type="match status" value="1"/>
</dbReference>
<organism evidence="7 8">
    <name type="scientific">Treponema bryantii</name>
    <dbReference type="NCBI Taxonomy" id="163"/>
    <lineage>
        <taxon>Bacteria</taxon>
        <taxon>Pseudomonadati</taxon>
        <taxon>Spirochaetota</taxon>
        <taxon>Spirochaetia</taxon>
        <taxon>Spirochaetales</taxon>
        <taxon>Treponemataceae</taxon>
        <taxon>Treponema</taxon>
    </lineage>
</organism>
<reference evidence="8" key="1">
    <citation type="submission" date="2016-10" db="EMBL/GenBank/DDBJ databases">
        <authorList>
            <person name="Varghese N."/>
            <person name="Submissions S."/>
        </authorList>
    </citation>
    <scope>NUCLEOTIDE SEQUENCE [LARGE SCALE GENOMIC DNA]</scope>
    <source>
        <strain evidence="8">XBD1002</strain>
    </source>
</reference>
<name>A0A1I3IDM6_9SPIR</name>
<keyword evidence="3 5" id="KW-0378">Hydrolase</keyword>
<dbReference type="InterPro" id="IPR013785">
    <property type="entry name" value="Aldolase_TIM"/>
</dbReference>
<dbReference type="RefSeq" id="WP_074930198.1">
    <property type="nucleotide sequence ID" value="NZ_FORI01000001.1"/>
</dbReference>
<evidence type="ECO:0000313" key="8">
    <source>
        <dbReference type="Proteomes" id="UP000182737"/>
    </source>
</evidence>
<comment type="similarity">
    <text evidence="1 5">Belongs to the glycosyl hydrolase 27 family.</text>
</comment>
<feature type="domain" description="Alpha galactosidase C-terminal" evidence="6">
    <location>
        <begin position="370"/>
        <end position="438"/>
    </location>
</feature>
<accession>A0A1I3IDM6</accession>
<evidence type="ECO:0000256" key="3">
    <source>
        <dbReference type="ARBA" id="ARBA00022801"/>
    </source>
</evidence>
<dbReference type="PANTHER" id="PTHR11452:SF42">
    <property type="entry name" value="ALPHA-GALACTOSIDASE"/>
    <property type="match status" value="1"/>
</dbReference>
<comment type="catalytic activity">
    <reaction evidence="5">
        <text>Hydrolysis of terminal, non-reducing alpha-D-galactose residues in alpha-D-galactosides, including galactose oligosaccharides, galactomannans and galactolipids.</text>
        <dbReference type="EC" id="3.2.1.22"/>
    </reaction>
</comment>
<keyword evidence="5" id="KW-1015">Disulfide bond</keyword>
<dbReference type="Pfam" id="PF16499">
    <property type="entry name" value="Melibiase_2"/>
    <property type="match status" value="1"/>
</dbReference>
<dbReference type="GO" id="GO:0004557">
    <property type="term" value="F:alpha-galactosidase activity"/>
    <property type="evidence" value="ECO:0007669"/>
    <property type="project" value="UniProtKB-EC"/>
</dbReference>
<protein>
    <recommendedName>
        <fullName evidence="5">Alpha-galactosidase</fullName>
        <ecNumber evidence="5">3.2.1.22</ecNumber>
    </recommendedName>
    <alternativeName>
        <fullName evidence="5">Melibiase</fullName>
    </alternativeName>
</protein>
<evidence type="ECO:0000313" key="7">
    <source>
        <dbReference type="EMBL" id="SFI46042.1"/>
    </source>
</evidence>